<dbReference type="Proteomes" id="UP000789831">
    <property type="component" value="Unassembled WGS sequence"/>
</dbReference>
<feature type="domain" description="WLM" evidence="2">
    <location>
        <begin position="220"/>
        <end position="406"/>
    </location>
</feature>
<dbReference type="Pfam" id="PF00240">
    <property type="entry name" value="ubiquitin"/>
    <property type="match status" value="1"/>
</dbReference>
<feature type="domain" description="Ubiquitin-like" evidence="1">
    <location>
        <begin position="133"/>
        <end position="182"/>
    </location>
</feature>
<evidence type="ECO:0000313" key="4">
    <source>
        <dbReference type="Proteomes" id="UP000789831"/>
    </source>
</evidence>
<dbReference type="InterPro" id="IPR029071">
    <property type="entry name" value="Ubiquitin-like_domsf"/>
</dbReference>
<dbReference type="PANTHER" id="PTHR47795:SF1">
    <property type="entry name" value="DNA-DEPENDENT METALLOPROTEASE WSS1 HOMOLOG 2"/>
    <property type="match status" value="1"/>
</dbReference>
<dbReference type="InterPro" id="IPR000626">
    <property type="entry name" value="Ubiquitin-like_dom"/>
</dbReference>
<comment type="caution">
    <text evidence="3">The sequence shown here is derived from an EMBL/GenBank/DDBJ whole genome shotgun (WGS) entry which is preliminary data.</text>
</comment>
<gene>
    <name evidence="3" type="ORF">AGERDE_LOCUS6252</name>
</gene>
<dbReference type="PROSITE" id="PS50053">
    <property type="entry name" value="UBIQUITIN_2"/>
    <property type="match status" value="1"/>
</dbReference>
<sequence>MLASRVSCVGKISARIRDTQLRGPITDRSKNYEFASIVVLRNLRSAFAYDFVENHRIIRSAIENFSSSPHTHIYQDTKHTIQNPATNKTTIRWKIKHVCISYVCWNNPNKQHIFTFQVSFRGKLHSIEQWAADSSVRGLKEHMEEVTGVPADLQKLIYHGILKDDSTLRNSNLKSGARITMIGSSQAEVQTIRDADAKMSHKPRKSKYAINPYKDIKSSSTHSMTQYKFHQIQVLEHLPFPEKARQILERLSEDRGIRAIMERHKFSVGVLAELSPAEKDLLGYNQNKGQIITLRLRTDDLEGFRHYPAIRRVLLHELAHCVWTGHDENFHRLNRQLNKEVVELDWTQSAGHKIDHHEYYQPLDEEDSIDAAGYVGGTFRLGGDAERMKESPRREILAQAATLRLTKEEEELDKGCGLDKFLRDPKILSFCSERQRSDNLILITEIQRKRLVATITEVVIKHIFVVVETITFRLLI</sequence>
<accession>A0A9N9ATS2</accession>
<proteinExistence type="predicted"/>
<keyword evidence="4" id="KW-1185">Reference proteome</keyword>
<evidence type="ECO:0000313" key="3">
    <source>
        <dbReference type="EMBL" id="CAG8542394.1"/>
    </source>
</evidence>
<dbReference type="PROSITE" id="PS51397">
    <property type="entry name" value="WLM"/>
    <property type="match status" value="1"/>
</dbReference>
<dbReference type="GO" id="GO:0070628">
    <property type="term" value="F:proteasome binding"/>
    <property type="evidence" value="ECO:0007669"/>
    <property type="project" value="TreeGrafter"/>
</dbReference>
<dbReference type="InterPro" id="IPR019954">
    <property type="entry name" value="Ubiquitin_CS"/>
</dbReference>
<dbReference type="PANTHER" id="PTHR47795">
    <property type="entry name" value="UBIQUITIN AND WLM DOMAIN-CONTAINING METALLOPROTEASE SPCC1442.07C"/>
    <property type="match status" value="1"/>
</dbReference>
<dbReference type="SMART" id="SM00213">
    <property type="entry name" value="UBQ"/>
    <property type="match status" value="1"/>
</dbReference>
<dbReference type="Pfam" id="PF08325">
    <property type="entry name" value="WLM"/>
    <property type="match status" value="1"/>
</dbReference>
<evidence type="ECO:0000259" key="1">
    <source>
        <dbReference type="PROSITE" id="PS50053"/>
    </source>
</evidence>
<dbReference type="AlphaFoldDB" id="A0A9N9ATS2"/>
<dbReference type="SUPFAM" id="SSF54236">
    <property type="entry name" value="Ubiquitin-like"/>
    <property type="match status" value="1"/>
</dbReference>
<name>A0A9N9ATS2_9GLOM</name>
<dbReference type="PROSITE" id="PS00299">
    <property type="entry name" value="UBIQUITIN_1"/>
    <property type="match status" value="1"/>
</dbReference>
<evidence type="ECO:0000259" key="2">
    <source>
        <dbReference type="PROSITE" id="PS51397"/>
    </source>
</evidence>
<dbReference type="OrthoDB" id="49605at2759"/>
<dbReference type="InterPro" id="IPR013536">
    <property type="entry name" value="WLM_dom"/>
</dbReference>
<dbReference type="EMBL" id="CAJVPL010000945">
    <property type="protein sequence ID" value="CAG8542394.1"/>
    <property type="molecule type" value="Genomic_DNA"/>
</dbReference>
<dbReference type="Gene3D" id="3.10.20.90">
    <property type="entry name" value="Phosphatidylinositol 3-kinase Catalytic Subunit, Chain A, domain 1"/>
    <property type="match status" value="1"/>
</dbReference>
<reference evidence="3" key="1">
    <citation type="submission" date="2021-06" db="EMBL/GenBank/DDBJ databases">
        <authorList>
            <person name="Kallberg Y."/>
            <person name="Tangrot J."/>
            <person name="Rosling A."/>
        </authorList>
    </citation>
    <scope>NUCLEOTIDE SEQUENCE</scope>
    <source>
        <strain evidence="3">MT106</strain>
    </source>
</reference>
<protein>
    <submittedName>
        <fullName evidence="3">462_t:CDS:1</fullName>
    </submittedName>
</protein>
<organism evidence="3 4">
    <name type="scientific">Ambispora gerdemannii</name>
    <dbReference type="NCBI Taxonomy" id="144530"/>
    <lineage>
        <taxon>Eukaryota</taxon>
        <taxon>Fungi</taxon>
        <taxon>Fungi incertae sedis</taxon>
        <taxon>Mucoromycota</taxon>
        <taxon>Glomeromycotina</taxon>
        <taxon>Glomeromycetes</taxon>
        <taxon>Archaeosporales</taxon>
        <taxon>Ambisporaceae</taxon>
        <taxon>Ambispora</taxon>
    </lineage>
</organism>